<dbReference type="InterPro" id="IPR012337">
    <property type="entry name" value="RNaseH-like_sf"/>
</dbReference>
<dbReference type="InterPro" id="IPR013520">
    <property type="entry name" value="Ribonucl_H"/>
</dbReference>
<dbReference type="PANTHER" id="PTHR30231:SF4">
    <property type="entry name" value="PROTEIN NEN2"/>
    <property type="match status" value="1"/>
</dbReference>
<evidence type="ECO:0000313" key="6">
    <source>
        <dbReference type="Proteomes" id="UP000617426"/>
    </source>
</evidence>
<dbReference type="Pfam" id="PF00533">
    <property type="entry name" value="BRCT"/>
    <property type="match status" value="1"/>
</dbReference>
<dbReference type="NCBIfam" id="TIGR00573">
    <property type="entry name" value="dnaq"/>
    <property type="match status" value="1"/>
</dbReference>
<dbReference type="PANTHER" id="PTHR30231">
    <property type="entry name" value="DNA POLYMERASE III SUBUNIT EPSILON"/>
    <property type="match status" value="1"/>
</dbReference>
<dbReference type="InterPro" id="IPR036397">
    <property type="entry name" value="RNaseH_sf"/>
</dbReference>
<organism evidence="5 6">
    <name type="scientific">Schaalia hyovaginalis</name>
    <dbReference type="NCBI Taxonomy" id="29316"/>
    <lineage>
        <taxon>Bacteria</taxon>
        <taxon>Bacillati</taxon>
        <taxon>Actinomycetota</taxon>
        <taxon>Actinomycetes</taxon>
        <taxon>Actinomycetales</taxon>
        <taxon>Actinomycetaceae</taxon>
        <taxon>Schaalia</taxon>
    </lineage>
</organism>
<dbReference type="GO" id="GO:0003677">
    <property type="term" value="F:DNA binding"/>
    <property type="evidence" value="ECO:0007669"/>
    <property type="project" value="InterPro"/>
</dbReference>
<accession>A0A923IYE6</accession>
<dbReference type="Proteomes" id="UP000617426">
    <property type="component" value="Unassembled WGS sequence"/>
</dbReference>
<protein>
    <submittedName>
        <fullName evidence="5">DNA polymerase-3 subunit epsilon</fullName>
        <ecNumber evidence="5">2.7.7.7</ecNumber>
    </submittedName>
</protein>
<dbReference type="SMART" id="SM00479">
    <property type="entry name" value="EXOIII"/>
    <property type="match status" value="1"/>
</dbReference>
<dbReference type="EC" id="2.7.7.7" evidence="5"/>
<keyword evidence="5" id="KW-0808">Transferase</keyword>
<dbReference type="AlphaFoldDB" id="A0A923IYE6"/>
<dbReference type="SUPFAM" id="SSF52113">
    <property type="entry name" value="BRCT domain"/>
    <property type="match status" value="1"/>
</dbReference>
<dbReference type="GO" id="GO:0006260">
    <property type="term" value="P:DNA replication"/>
    <property type="evidence" value="ECO:0007669"/>
    <property type="project" value="InterPro"/>
</dbReference>
<evidence type="ECO:0000259" key="4">
    <source>
        <dbReference type="PROSITE" id="PS50172"/>
    </source>
</evidence>
<name>A0A923IYE6_9ACTO</name>
<proteinExistence type="predicted"/>
<feature type="domain" description="BRCT" evidence="4">
    <location>
        <begin position="329"/>
        <end position="409"/>
    </location>
</feature>
<dbReference type="CDD" id="cd06127">
    <property type="entry name" value="DEDDh"/>
    <property type="match status" value="1"/>
</dbReference>
<dbReference type="GO" id="GO:0008408">
    <property type="term" value="F:3'-5' exonuclease activity"/>
    <property type="evidence" value="ECO:0007669"/>
    <property type="project" value="TreeGrafter"/>
</dbReference>
<evidence type="ECO:0000256" key="3">
    <source>
        <dbReference type="ARBA" id="ARBA00022839"/>
    </source>
</evidence>
<dbReference type="EMBL" id="JACHMK010000001">
    <property type="protein sequence ID" value="MBB6335105.1"/>
    <property type="molecule type" value="Genomic_DNA"/>
</dbReference>
<keyword evidence="3" id="KW-0269">Exonuclease</keyword>
<comment type="caution">
    <text evidence="5">The sequence shown here is derived from an EMBL/GenBank/DDBJ whole genome shotgun (WGS) entry which is preliminary data.</text>
</comment>
<evidence type="ECO:0000256" key="1">
    <source>
        <dbReference type="ARBA" id="ARBA00022722"/>
    </source>
</evidence>
<dbReference type="InterPro" id="IPR001357">
    <property type="entry name" value="BRCT_dom"/>
</dbReference>
<evidence type="ECO:0000256" key="2">
    <source>
        <dbReference type="ARBA" id="ARBA00022801"/>
    </source>
</evidence>
<dbReference type="GO" id="GO:0003887">
    <property type="term" value="F:DNA-directed DNA polymerase activity"/>
    <property type="evidence" value="ECO:0007669"/>
    <property type="project" value="UniProtKB-EC"/>
</dbReference>
<keyword evidence="1" id="KW-0540">Nuclease</keyword>
<evidence type="ECO:0000313" key="5">
    <source>
        <dbReference type="EMBL" id="MBB6335105.1"/>
    </source>
</evidence>
<dbReference type="GO" id="GO:0005829">
    <property type="term" value="C:cytosol"/>
    <property type="evidence" value="ECO:0007669"/>
    <property type="project" value="TreeGrafter"/>
</dbReference>
<dbReference type="SUPFAM" id="SSF53098">
    <property type="entry name" value="Ribonuclease H-like"/>
    <property type="match status" value="1"/>
</dbReference>
<dbReference type="Gene3D" id="3.40.50.10190">
    <property type="entry name" value="BRCT domain"/>
    <property type="match status" value="1"/>
</dbReference>
<dbReference type="Pfam" id="PF00929">
    <property type="entry name" value="RNase_T"/>
    <property type="match status" value="1"/>
</dbReference>
<sequence length="409" mass="44644">MEHIFSVIDTETTGLNARGYDRIAEIAIVSVDRTGDIVERWETLVNPDRDLGKASIHGITAAEVLDAPSFADIADEVAWRLAGTIPVAHNLSFDAAFLDAELRRAGCAPHPRYFADGLCTLKLSHRYLDAPARNLRALCEALGLAIDRPHSAGDDAEAAAGLLGVYLASEPVPGFYDLPFQSASFREWSHPEPVAHPRCRLRGAPTAGGAHFLERLVDRLPPGGTTADEGAYLDLIDRALLDRRISVHEEAELVRLAGELGIDRGRAMELHEEYFIQFVASAFSDDVLTDAERTDLYAVAGMLAIDIERAESMVADGRSGRLSAPPRHSALRLEPGDLVVLTGDMSRSRPVIEELLLERGYRVHPNVTKRVKLVIAADPDSLSGKAKKARDYGIDVVSESYLWDVILAD</sequence>
<dbReference type="InterPro" id="IPR036420">
    <property type="entry name" value="BRCT_dom_sf"/>
</dbReference>
<dbReference type="PROSITE" id="PS50172">
    <property type="entry name" value="BRCT"/>
    <property type="match status" value="1"/>
</dbReference>
<dbReference type="Gene3D" id="3.30.420.10">
    <property type="entry name" value="Ribonuclease H-like superfamily/Ribonuclease H"/>
    <property type="match status" value="1"/>
</dbReference>
<dbReference type="FunFam" id="3.30.420.10:FF:000045">
    <property type="entry name" value="3'-5' exonuclease DinG"/>
    <property type="match status" value="1"/>
</dbReference>
<keyword evidence="2" id="KW-0378">Hydrolase</keyword>
<dbReference type="InterPro" id="IPR006054">
    <property type="entry name" value="DnaQ"/>
</dbReference>
<keyword evidence="5" id="KW-0548">Nucleotidyltransferase</keyword>
<keyword evidence="6" id="KW-1185">Reference proteome</keyword>
<reference evidence="5" key="1">
    <citation type="submission" date="2020-08" db="EMBL/GenBank/DDBJ databases">
        <title>Sequencing the genomes of 1000 actinobacteria strains.</title>
        <authorList>
            <person name="Klenk H.-P."/>
        </authorList>
    </citation>
    <scope>NUCLEOTIDE SEQUENCE</scope>
    <source>
        <strain evidence="5">DSM 10695</strain>
    </source>
</reference>
<dbReference type="RefSeq" id="WP_184453286.1">
    <property type="nucleotide sequence ID" value="NZ_JACHMK010000001.1"/>
</dbReference>
<gene>
    <name evidence="5" type="ORF">HD592_001670</name>
</gene>